<proteinExistence type="predicted"/>
<evidence type="ECO:0008006" key="3">
    <source>
        <dbReference type="Google" id="ProtNLM"/>
    </source>
</evidence>
<accession>A0A1W2H4J7</accession>
<organism evidence="1 2">
    <name type="scientific">Aquiflexum balticum DSM 16537</name>
    <dbReference type="NCBI Taxonomy" id="758820"/>
    <lineage>
        <taxon>Bacteria</taxon>
        <taxon>Pseudomonadati</taxon>
        <taxon>Bacteroidota</taxon>
        <taxon>Cytophagia</taxon>
        <taxon>Cytophagales</taxon>
        <taxon>Cyclobacteriaceae</taxon>
        <taxon>Aquiflexum</taxon>
    </lineage>
</organism>
<dbReference type="AlphaFoldDB" id="A0A1W2H4J7"/>
<gene>
    <name evidence="1" type="ORF">SAMN00777080_2132</name>
</gene>
<dbReference type="STRING" id="758820.SAMN00777080_2132"/>
<evidence type="ECO:0000313" key="1">
    <source>
        <dbReference type="EMBL" id="SMD43538.1"/>
    </source>
</evidence>
<dbReference type="InterPro" id="IPR007433">
    <property type="entry name" value="DUF481"/>
</dbReference>
<sequence>MRKIIFIVLFSISFPSYSQILNIERYRLKGDSSKVFVAKATAGLNVYNRSAAADAPVNLFGYKWDINTMYHPGKHAYIFVSNFDYLRINDSDFLNFGLIHGRTVFNFEEKNNIETFVQYSFDNFRGLSPRWIAGGTFRTRVLESDRLTLILGLGGLYENETWQHPFTEESVNVDFFKSSNYFSFRLTVNEYVDFNMVNYYQVGYDQSIQAFRNRINGNFNLNTKISDRFSFTNTFDFSYEDKPIVPITKFIFAFKTGISFDF</sequence>
<dbReference type="Pfam" id="PF04338">
    <property type="entry name" value="DUF481"/>
    <property type="match status" value="1"/>
</dbReference>
<dbReference type="RefSeq" id="WP_084120424.1">
    <property type="nucleotide sequence ID" value="NZ_LT838813.1"/>
</dbReference>
<evidence type="ECO:0000313" key="2">
    <source>
        <dbReference type="Proteomes" id="UP000192333"/>
    </source>
</evidence>
<dbReference type="EMBL" id="LT838813">
    <property type="protein sequence ID" value="SMD43538.1"/>
    <property type="molecule type" value="Genomic_DNA"/>
</dbReference>
<dbReference type="Proteomes" id="UP000192333">
    <property type="component" value="Chromosome I"/>
</dbReference>
<dbReference type="OrthoDB" id="6118633at2"/>
<protein>
    <recommendedName>
        <fullName evidence="3">DUF481 domain-containing protein</fullName>
    </recommendedName>
</protein>
<reference evidence="2" key="1">
    <citation type="submission" date="2017-04" db="EMBL/GenBank/DDBJ databases">
        <authorList>
            <person name="Varghese N."/>
            <person name="Submissions S."/>
        </authorList>
    </citation>
    <scope>NUCLEOTIDE SEQUENCE [LARGE SCALE GENOMIC DNA]</scope>
    <source>
        <strain evidence="2">DSM 16537</strain>
    </source>
</reference>
<name>A0A1W2H4J7_9BACT</name>
<keyword evidence="2" id="KW-1185">Reference proteome</keyword>